<keyword evidence="3" id="KW-1185">Reference proteome</keyword>
<evidence type="ECO:0000313" key="3">
    <source>
        <dbReference type="Proteomes" id="UP000320244"/>
    </source>
</evidence>
<dbReference type="Pfam" id="PF12802">
    <property type="entry name" value="MarR_2"/>
    <property type="match status" value="1"/>
</dbReference>
<dbReference type="InterPro" id="IPR036388">
    <property type="entry name" value="WH-like_DNA-bd_sf"/>
</dbReference>
<dbReference type="OrthoDB" id="3211876at2"/>
<dbReference type="InterPro" id="IPR036390">
    <property type="entry name" value="WH_DNA-bd_sf"/>
</dbReference>
<reference evidence="2 3" key="2">
    <citation type="submission" date="2019-08" db="EMBL/GenBank/DDBJ databases">
        <title>Jejuicoccus antrihumi gen. nov., sp. nov., a new member of the family Dermacoccaceae isolated from a cave.</title>
        <authorList>
            <person name="Schumann P."/>
            <person name="Kim I.S."/>
        </authorList>
    </citation>
    <scope>NUCLEOTIDE SEQUENCE [LARGE SCALE GENOMIC DNA]</scope>
    <source>
        <strain evidence="2 3">C5-26</strain>
    </source>
</reference>
<dbReference type="InterPro" id="IPR000835">
    <property type="entry name" value="HTH_MarR-typ"/>
</dbReference>
<reference evidence="2 3" key="1">
    <citation type="submission" date="2019-05" db="EMBL/GenBank/DDBJ databases">
        <authorList>
            <person name="Lee S.D."/>
        </authorList>
    </citation>
    <scope>NUCLEOTIDE SEQUENCE [LARGE SCALE GENOMIC DNA]</scope>
    <source>
        <strain evidence="2 3">C5-26</strain>
    </source>
</reference>
<evidence type="ECO:0000259" key="1">
    <source>
        <dbReference type="Pfam" id="PF12802"/>
    </source>
</evidence>
<comment type="caution">
    <text evidence="2">The sequence shown here is derived from an EMBL/GenBank/DDBJ whole genome shotgun (WGS) entry which is preliminary data.</text>
</comment>
<dbReference type="Proteomes" id="UP000320244">
    <property type="component" value="Unassembled WGS sequence"/>
</dbReference>
<dbReference type="AlphaFoldDB" id="A0A563DVC5"/>
<protein>
    <submittedName>
        <fullName evidence="2">MarR family transcriptional regulator</fullName>
    </submittedName>
</protein>
<feature type="domain" description="HTH marR-type" evidence="1">
    <location>
        <begin position="49"/>
        <end position="94"/>
    </location>
</feature>
<organism evidence="2 3">
    <name type="scientific">Leekyejoonella antrihumi</name>
    <dbReference type="NCBI Taxonomy" id="1660198"/>
    <lineage>
        <taxon>Bacteria</taxon>
        <taxon>Bacillati</taxon>
        <taxon>Actinomycetota</taxon>
        <taxon>Actinomycetes</taxon>
        <taxon>Micrococcales</taxon>
        <taxon>Dermacoccaceae</taxon>
        <taxon>Leekyejoonella</taxon>
    </lineage>
</organism>
<evidence type="ECO:0000313" key="2">
    <source>
        <dbReference type="EMBL" id="TWP33883.1"/>
    </source>
</evidence>
<accession>A0A563DVC5</accession>
<sequence length="166" mass="18402">MTEIDLLQSSYYRPLFQLLHDMDRDILALYADRGESRVISSRFVGPLITLSQRGPLPVKELAAAREVTHSAMSQTASAMAKAGLVTIDPGQDARTRVVSPTAQARRIMPLLQAEWRATEATVRALDDELAYPLMQAVREALEALKQVSFADRLQQNLAEQLAKAPE</sequence>
<dbReference type="Gene3D" id="1.10.10.10">
    <property type="entry name" value="Winged helix-like DNA-binding domain superfamily/Winged helix DNA-binding domain"/>
    <property type="match status" value="1"/>
</dbReference>
<dbReference type="EMBL" id="VCQV01000034">
    <property type="protein sequence ID" value="TWP33883.1"/>
    <property type="molecule type" value="Genomic_DNA"/>
</dbReference>
<dbReference type="SUPFAM" id="SSF46785">
    <property type="entry name" value="Winged helix' DNA-binding domain"/>
    <property type="match status" value="1"/>
</dbReference>
<gene>
    <name evidence="2" type="ORF">FGL98_19415</name>
</gene>
<name>A0A563DVC5_9MICO</name>
<proteinExistence type="predicted"/>
<dbReference type="RefSeq" id="WP_146319566.1">
    <property type="nucleotide sequence ID" value="NZ_VCQV01000034.1"/>
</dbReference>